<dbReference type="PANTHER" id="PTHR30250">
    <property type="entry name" value="PST FAMILY PREDICTED COLANIC ACID TRANSPORTER"/>
    <property type="match status" value="1"/>
</dbReference>
<feature type="transmembrane region" description="Helical" evidence="6">
    <location>
        <begin position="366"/>
        <end position="386"/>
    </location>
</feature>
<gene>
    <name evidence="7" type="ORF">A3J13_00585</name>
</gene>
<feature type="transmembrane region" description="Helical" evidence="6">
    <location>
        <begin position="186"/>
        <end position="204"/>
    </location>
</feature>
<evidence type="ECO:0000256" key="6">
    <source>
        <dbReference type="SAM" id="Phobius"/>
    </source>
</evidence>
<dbReference type="InterPro" id="IPR050833">
    <property type="entry name" value="Poly_Biosynth_Transport"/>
</dbReference>
<feature type="transmembrane region" description="Helical" evidence="6">
    <location>
        <begin position="225"/>
        <end position="242"/>
    </location>
</feature>
<dbReference type="InterPro" id="IPR002797">
    <property type="entry name" value="Polysacc_synth"/>
</dbReference>
<dbReference type="AlphaFoldDB" id="A0A1F5MFZ2"/>
<sequence>MFKSVFKTVTFKQSQITILGTIINGGLGAIFYILMARFLGPSDFGLFTISIAALTLIADSVDFGSNTGLVKYVSGSLAEDKDQASKFLKLSLEFKILISIIVLIFGFFLSPWISIYIFNKEELTGPLRLVMLGVGSALLFSFGTASLQAFQKYFTWSLINVLTNFLRLIFIFILFNFGSLTLNNSLLTYILLPFFGFSLSLLFLPTIKIFKVKNETSIAGKLFKYNFWVGTFTIIAALSSRLDTFITARLLSTSEVGIYGVANQMVQVIPQLIGALGIVAAPKFSSFQNNKDMLIYFKKFQLFILGLSILVLAVIPVAIFLIPQFFGMEYIEAINPFIVLFLAMTVFLIAVPIHNSIIFYFGRPDIFVWISLGHLIIVAFLGYYLINNFGLMGAAYTVLVGTIFNFISPLIWFLVKIKKSTK</sequence>
<evidence type="ECO:0000313" key="7">
    <source>
        <dbReference type="EMBL" id="OGE64282.1"/>
    </source>
</evidence>
<organism evidence="7 8">
    <name type="scientific">Candidatus Daviesbacteria bacterium RIFCSPLOWO2_02_FULL_36_8</name>
    <dbReference type="NCBI Taxonomy" id="1797793"/>
    <lineage>
        <taxon>Bacteria</taxon>
        <taxon>Candidatus Daviesiibacteriota</taxon>
    </lineage>
</organism>
<dbReference type="GO" id="GO:0005886">
    <property type="term" value="C:plasma membrane"/>
    <property type="evidence" value="ECO:0007669"/>
    <property type="project" value="UniProtKB-SubCell"/>
</dbReference>
<keyword evidence="3 6" id="KW-0812">Transmembrane</keyword>
<keyword evidence="4 6" id="KW-1133">Transmembrane helix</keyword>
<protein>
    <recommendedName>
        <fullName evidence="9">Polysaccharide biosynthesis protein C-terminal domain-containing protein</fullName>
    </recommendedName>
</protein>
<feature type="transmembrane region" description="Helical" evidence="6">
    <location>
        <begin position="130"/>
        <end position="150"/>
    </location>
</feature>
<evidence type="ECO:0000256" key="2">
    <source>
        <dbReference type="ARBA" id="ARBA00022475"/>
    </source>
</evidence>
<dbReference type="Pfam" id="PF01943">
    <property type="entry name" value="Polysacc_synt"/>
    <property type="match status" value="1"/>
</dbReference>
<name>A0A1F5MFZ2_9BACT</name>
<evidence type="ECO:0000256" key="4">
    <source>
        <dbReference type="ARBA" id="ARBA00022989"/>
    </source>
</evidence>
<keyword evidence="2" id="KW-1003">Cell membrane</keyword>
<dbReference type="Proteomes" id="UP000183317">
    <property type="component" value="Unassembled WGS sequence"/>
</dbReference>
<evidence type="ECO:0000313" key="8">
    <source>
        <dbReference type="Proteomes" id="UP000183317"/>
    </source>
</evidence>
<comment type="caution">
    <text evidence="7">The sequence shown here is derived from an EMBL/GenBank/DDBJ whole genome shotgun (WGS) entry which is preliminary data.</text>
</comment>
<feature type="transmembrane region" description="Helical" evidence="6">
    <location>
        <begin position="302"/>
        <end position="322"/>
    </location>
</feature>
<comment type="subcellular location">
    <subcellularLocation>
        <location evidence="1">Cell membrane</location>
        <topology evidence="1">Multi-pass membrane protein</topology>
    </subcellularLocation>
</comment>
<evidence type="ECO:0000256" key="3">
    <source>
        <dbReference type="ARBA" id="ARBA00022692"/>
    </source>
</evidence>
<feature type="transmembrane region" description="Helical" evidence="6">
    <location>
        <begin position="334"/>
        <end position="354"/>
    </location>
</feature>
<accession>A0A1F5MFZ2</accession>
<feature type="transmembrane region" description="Helical" evidence="6">
    <location>
        <begin position="262"/>
        <end position="281"/>
    </location>
</feature>
<evidence type="ECO:0000256" key="1">
    <source>
        <dbReference type="ARBA" id="ARBA00004651"/>
    </source>
</evidence>
<evidence type="ECO:0008006" key="9">
    <source>
        <dbReference type="Google" id="ProtNLM"/>
    </source>
</evidence>
<feature type="transmembrane region" description="Helical" evidence="6">
    <location>
        <begin position="96"/>
        <end position="118"/>
    </location>
</feature>
<dbReference type="PANTHER" id="PTHR30250:SF11">
    <property type="entry name" value="O-ANTIGEN TRANSPORTER-RELATED"/>
    <property type="match status" value="1"/>
</dbReference>
<dbReference type="EMBL" id="MFDU01000023">
    <property type="protein sequence ID" value="OGE64282.1"/>
    <property type="molecule type" value="Genomic_DNA"/>
</dbReference>
<reference evidence="7 8" key="1">
    <citation type="journal article" date="2016" name="Nat. Commun.">
        <title>Thousands of microbial genomes shed light on interconnected biogeochemical processes in an aquifer system.</title>
        <authorList>
            <person name="Anantharaman K."/>
            <person name="Brown C.T."/>
            <person name="Hug L.A."/>
            <person name="Sharon I."/>
            <person name="Castelle C.J."/>
            <person name="Probst A.J."/>
            <person name="Thomas B.C."/>
            <person name="Singh A."/>
            <person name="Wilkins M.J."/>
            <person name="Karaoz U."/>
            <person name="Brodie E.L."/>
            <person name="Williams K.H."/>
            <person name="Hubbard S.S."/>
            <person name="Banfield J.F."/>
        </authorList>
    </citation>
    <scope>NUCLEOTIDE SEQUENCE [LARGE SCALE GENOMIC DNA]</scope>
</reference>
<keyword evidence="5 6" id="KW-0472">Membrane</keyword>
<feature type="transmembrane region" description="Helical" evidence="6">
    <location>
        <begin position="392"/>
        <end position="415"/>
    </location>
</feature>
<feature type="transmembrane region" description="Helical" evidence="6">
    <location>
        <begin position="16"/>
        <end position="38"/>
    </location>
</feature>
<evidence type="ECO:0000256" key="5">
    <source>
        <dbReference type="ARBA" id="ARBA00023136"/>
    </source>
</evidence>
<feature type="transmembrane region" description="Helical" evidence="6">
    <location>
        <begin position="157"/>
        <end position="180"/>
    </location>
</feature>
<proteinExistence type="predicted"/>